<evidence type="ECO:0000313" key="13">
    <source>
        <dbReference type="Proteomes" id="UP000008461"/>
    </source>
</evidence>
<dbReference type="GO" id="GO:0005886">
    <property type="term" value="C:plasma membrane"/>
    <property type="evidence" value="ECO:0007669"/>
    <property type="project" value="UniProtKB-SubCell"/>
</dbReference>
<dbReference type="GO" id="GO:0005524">
    <property type="term" value="F:ATP binding"/>
    <property type="evidence" value="ECO:0007669"/>
    <property type="project" value="UniProtKB-KW"/>
</dbReference>
<dbReference type="HOGENOM" id="CLU_000604_84_3_10"/>
<keyword evidence="3" id="KW-1003">Cell membrane</keyword>
<dbReference type="GO" id="GO:0140359">
    <property type="term" value="F:ABC-type transporter activity"/>
    <property type="evidence" value="ECO:0007669"/>
    <property type="project" value="InterPro"/>
</dbReference>
<dbReference type="SMART" id="SM00382">
    <property type="entry name" value="AAA"/>
    <property type="match status" value="1"/>
</dbReference>
<evidence type="ECO:0000256" key="3">
    <source>
        <dbReference type="ARBA" id="ARBA00022475"/>
    </source>
</evidence>
<reference key="2">
    <citation type="submission" date="2011-04" db="EMBL/GenBank/DDBJ databases">
        <title>Complete sequence of chromosome of Haliscomenobacter hydrossis DSM 1100.</title>
        <authorList>
            <consortium name="US DOE Joint Genome Institute (JGI-PGF)"/>
            <person name="Lucas S."/>
            <person name="Han J."/>
            <person name="Lapidus A."/>
            <person name="Bruce D."/>
            <person name="Goodwin L."/>
            <person name="Pitluck S."/>
            <person name="Peters L."/>
            <person name="Kyrpides N."/>
            <person name="Mavromatis K."/>
            <person name="Ivanova N."/>
            <person name="Ovchinnikova G."/>
            <person name="Pagani I."/>
            <person name="Daligault H."/>
            <person name="Detter J.C."/>
            <person name="Han C."/>
            <person name="Land M."/>
            <person name="Hauser L."/>
            <person name="Markowitz V."/>
            <person name="Cheng J.-F."/>
            <person name="Hugenholtz P."/>
            <person name="Woyke T."/>
            <person name="Wu D."/>
            <person name="Verbarg S."/>
            <person name="Frueling A."/>
            <person name="Brambilla E."/>
            <person name="Klenk H.-P."/>
            <person name="Eisen J.A."/>
        </authorList>
    </citation>
    <scope>NUCLEOTIDE SEQUENCE</scope>
    <source>
        <strain>DSM 1100</strain>
    </source>
</reference>
<dbReference type="GO" id="GO:0034040">
    <property type="term" value="F:ATPase-coupled lipid transmembrane transporter activity"/>
    <property type="evidence" value="ECO:0007669"/>
    <property type="project" value="TreeGrafter"/>
</dbReference>
<feature type="transmembrane region" description="Helical" evidence="9">
    <location>
        <begin position="94"/>
        <end position="112"/>
    </location>
</feature>
<feature type="domain" description="ABC transporter" evidence="10">
    <location>
        <begin position="377"/>
        <end position="614"/>
    </location>
</feature>
<feature type="domain" description="ABC transmembrane type-1" evidence="11">
    <location>
        <begin position="34"/>
        <end position="345"/>
    </location>
</feature>
<comment type="subcellular location">
    <subcellularLocation>
        <location evidence="1">Cell membrane</location>
        <topology evidence="1">Multi-pass membrane protein</topology>
    </subcellularLocation>
</comment>
<evidence type="ECO:0000256" key="5">
    <source>
        <dbReference type="ARBA" id="ARBA00022741"/>
    </source>
</evidence>
<feature type="transmembrane region" description="Helical" evidence="9">
    <location>
        <begin position="173"/>
        <end position="196"/>
    </location>
</feature>
<keyword evidence="7 9" id="KW-1133">Transmembrane helix</keyword>
<sequence>MSARFPQTSPTFRCITYNMKLLFRYFAPYRWLVILVLFLAAINIGFSLIDPIIFGKLVTLASNHQVSSTPPGAFDWQRFLFINENVTDQSGKTVMVYGLMWLLIGSISVAMISRIAKAFQDYFLNLITQKFGATIFTDGLQHAMKLPYQEFEEQRSGETLGILQKVRTDTEKFISTFINVLFPVIVGIVFVALYAFNKHWSLPVIYFGGIFLLTWVSNLLSKKVKAIQKIIVKQTTSLAGATTESLRNIELMKSLGLTKQEVERLNKNTFNILKLELTKVKRIRSISFVQGTFVNTLRQLILFMLMWLVYKGQLAPGEIVTMQIFSFFIFGPLQEIGNIILSYREAEASLNNFETLMQKQPEPEPAHPKHLGDIETLEFRNVAFRHQSAQQNALNNISFQVKTGETIAFVGPSGSGKTTLMKLLVGLYRPQSGSILYNGLDEQSIHFDDLRRQIGFVTQDTQLFSGTIRENLLFVNPVATEADLQSALTKASCNTLLARAEKGLDTTIGEGGLKLSGGEKQRISIARALLRIPKLLLFDEATSALDSLTEEEITDTIREISAEGRQITLLIAHRLSTILHADRIFVLEKGDIVETGSHDELLAEKGLYYAMWRQQIGERKEKVFSMN</sequence>
<dbReference type="InterPro" id="IPR011527">
    <property type="entry name" value="ABC1_TM_dom"/>
</dbReference>
<evidence type="ECO:0000256" key="9">
    <source>
        <dbReference type="SAM" id="Phobius"/>
    </source>
</evidence>
<evidence type="ECO:0000256" key="7">
    <source>
        <dbReference type="ARBA" id="ARBA00022989"/>
    </source>
</evidence>
<dbReference type="PROSITE" id="PS50893">
    <property type="entry name" value="ABC_TRANSPORTER_2"/>
    <property type="match status" value="1"/>
</dbReference>
<name>F4KV79_HALH1</name>
<protein>
    <submittedName>
        <fullName evidence="12">Xenobiotic-transporting ATPase</fullName>
    </submittedName>
</protein>
<keyword evidence="4 9" id="KW-0812">Transmembrane</keyword>
<dbReference type="Gene3D" id="1.20.1560.10">
    <property type="entry name" value="ABC transporter type 1, transmembrane domain"/>
    <property type="match status" value="1"/>
</dbReference>
<evidence type="ECO:0000256" key="4">
    <source>
        <dbReference type="ARBA" id="ARBA00022692"/>
    </source>
</evidence>
<dbReference type="eggNOG" id="COG1132">
    <property type="taxonomic scope" value="Bacteria"/>
</dbReference>
<dbReference type="Proteomes" id="UP000008461">
    <property type="component" value="Chromosome"/>
</dbReference>
<dbReference type="InterPro" id="IPR003439">
    <property type="entry name" value="ABC_transporter-like_ATP-bd"/>
</dbReference>
<dbReference type="PROSITE" id="PS50929">
    <property type="entry name" value="ABC_TM1F"/>
    <property type="match status" value="1"/>
</dbReference>
<dbReference type="AlphaFoldDB" id="F4KV79"/>
<keyword evidence="8 9" id="KW-0472">Membrane</keyword>
<feature type="transmembrane region" description="Helical" evidence="9">
    <location>
        <begin position="288"/>
        <end position="310"/>
    </location>
</feature>
<dbReference type="STRING" id="760192.Halhy_2327"/>
<feature type="transmembrane region" description="Helical" evidence="9">
    <location>
        <begin position="202"/>
        <end position="220"/>
    </location>
</feature>
<dbReference type="PROSITE" id="PS00211">
    <property type="entry name" value="ABC_TRANSPORTER_1"/>
    <property type="match status" value="1"/>
</dbReference>
<organism evidence="12 13">
    <name type="scientific">Haliscomenobacter hydrossis (strain ATCC 27775 / DSM 1100 / LMG 10767 / O)</name>
    <dbReference type="NCBI Taxonomy" id="760192"/>
    <lineage>
        <taxon>Bacteria</taxon>
        <taxon>Pseudomonadati</taxon>
        <taxon>Bacteroidota</taxon>
        <taxon>Saprospiria</taxon>
        <taxon>Saprospirales</taxon>
        <taxon>Haliscomenobacteraceae</taxon>
        <taxon>Haliscomenobacter</taxon>
    </lineage>
</organism>
<dbReference type="InterPro" id="IPR003593">
    <property type="entry name" value="AAA+_ATPase"/>
</dbReference>
<reference evidence="12 13" key="1">
    <citation type="journal article" date="2011" name="Stand. Genomic Sci.">
        <title>Complete genome sequence of Haliscomenobacter hydrossis type strain (O).</title>
        <authorList>
            <consortium name="US DOE Joint Genome Institute (JGI-PGF)"/>
            <person name="Daligault H."/>
            <person name="Lapidus A."/>
            <person name="Zeytun A."/>
            <person name="Nolan M."/>
            <person name="Lucas S."/>
            <person name="Del Rio T.G."/>
            <person name="Tice H."/>
            <person name="Cheng J.F."/>
            <person name="Tapia R."/>
            <person name="Han C."/>
            <person name="Goodwin L."/>
            <person name="Pitluck S."/>
            <person name="Liolios K."/>
            <person name="Pagani I."/>
            <person name="Ivanova N."/>
            <person name="Huntemann M."/>
            <person name="Mavromatis K."/>
            <person name="Mikhailova N."/>
            <person name="Pati A."/>
            <person name="Chen A."/>
            <person name="Palaniappan K."/>
            <person name="Land M."/>
            <person name="Hauser L."/>
            <person name="Brambilla E.M."/>
            <person name="Rohde M."/>
            <person name="Verbarg S."/>
            <person name="Goker M."/>
            <person name="Bristow J."/>
            <person name="Eisen J.A."/>
            <person name="Markowitz V."/>
            <person name="Hugenholtz P."/>
            <person name="Kyrpides N.C."/>
            <person name="Klenk H.P."/>
            <person name="Woyke T."/>
        </authorList>
    </citation>
    <scope>NUCLEOTIDE SEQUENCE [LARGE SCALE GENOMIC DNA]</scope>
    <source>
        <strain evidence="13">ATCC 27775 / DSM 1100 / LMG 10767 / O</strain>
    </source>
</reference>
<proteinExistence type="predicted"/>
<evidence type="ECO:0000256" key="2">
    <source>
        <dbReference type="ARBA" id="ARBA00022448"/>
    </source>
</evidence>
<dbReference type="Pfam" id="PF00664">
    <property type="entry name" value="ABC_membrane"/>
    <property type="match status" value="1"/>
</dbReference>
<dbReference type="Gene3D" id="3.40.50.300">
    <property type="entry name" value="P-loop containing nucleotide triphosphate hydrolases"/>
    <property type="match status" value="1"/>
</dbReference>
<evidence type="ECO:0000259" key="11">
    <source>
        <dbReference type="PROSITE" id="PS50929"/>
    </source>
</evidence>
<dbReference type="SUPFAM" id="SSF90123">
    <property type="entry name" value="ABC transporter transmembrane region"/>
    <property type="match status" value="1"/>
</dbReference>
<evidence type="ECO:0000313" key="12">
    <source>
        <dbReference type="EMBL" id="AEE50205.1"/>
    </source>
</evidence>
<dbReference type="GO" id="GO:0016887">
    <property type="term" value="F:ATP hydrolysis activity"/>
    <property type="evidence" value="ECO:0007669"/>
    <property type="project" value="InterPro"/>
</dbReference>
<dbReference type="EMBL" id="CP002691">
    <property type="protein sequence ID" value="AEE50205.1"/>
    <property type="molecule type" value="Genomic_DNA"/>
</dbReference>
<dbReference type="InterPro" id="IPR027417">
    <property type="entry name" value="P-loop_NTPase"/>
</dbReference>
<dbReference type="PANTHER" id="PTHR24221:SF654">
    <property type="entry name" value="ATP-BINDING CASSETTE SUB-FAMILY B MEMBER 6"/>
    <property type="match status" value="1"/>
</dbReference>
<gene>
    <name evidence="12" type="ordered locus">Halhy_2327</name>
</gene>
<keyword evidence="13" id="KW-1185">Reference proteome</keyword>
<dbReference type="CDD" id="cd07346">
    <property type="entry name" value="ABC_6TM_exporters"/>
    <property type="match status" value="1"/>
</dbReference>
<dbReference type="KEGG" id="hhy:Halhy_2327"/>
<feature type="transmembrane region" description="Helical" evidence="9">
    <location>
        <begin position="29"/>
        <end position="49"/>
    </location>
</feature>
<keyword evidence="2" id="KW-0813">Transport</keyword>
<keyword evidence="5" id="KW-0547">Nucleotide-binding</keyword>
<evidence type="ECO:0000259" key="10">
    <source>
        <dbReference type="PROSITE" id="PS50893"/>
    </source>
</evidence>
<feature type="transmembrane region" description="Helical" evidence="9">
    <location>
        <begin position="322"/>
        <end position="341"/>
    </location>
</feature>
<dbReference type="Pfam" id="PF00005">
    <property type="entry name" value="ABC_tran"/>
    <property type="match status" value="1"/>
</dbReference>
<dbReference type="InterPro" id="IPR039421">
    <property type="entry name" value="Type_1_exporter"/>
</dbReference>
<evidence type="ECO:0000256" key="8">
    <source>
        <dbReference type="ARBA" id="ARBA00023136"/>
    </source>
</evidence>
<evidence type="ECO:0000256" key="6">
    <source>
        <dbReference type="ARBA" id="ARBA00022840"/>
    </source>
</evidence>
<keyword evidence="6" id="KW-0067">ATP-binding</keyword>
<accession>F4KV79</accession>
<evidence type="ECO:0000256" key="1">
    <source>
        <dbReference type="ARBA" id="ARBA00004651"/>
    </source>
</evidence>
<dbReference type="InterPro" id="IPR017871">
    <property type="entry name" value="ABC_transporter-like_CS"/>
</dbReference>
<dbReference type="InterPro" id="IPR036640">
    <property type="entry name" value="ABC1_TM_sf"/>
</dbReference>
<dbReference type="SUPFAM" id="SSF52540">
    <property type="entry name" value="P-loop containing nucleoside triphosphate hydrolases"/>
    <property type="match status" value="1"/>
</dbReference>
<dbReference type="FunFam" id="3.40.50.300:FF:000299">
    <property type="entry name" value="ABC transporter ATP-binding protein/permease"/>
    <property type="match status" value="1"/>
</dbReference>
<dbReference type="PANTHER" id="PTHR24221">
    <property type="entry name" value="ATP-BINDING CASSETTE SUB-FAMILY B"/>
    <property type="match status" value="1"/>
</dbReference>